<gene>
    <name evidence="1" type="ORF">PISMIDRAFT_119381</name>
</gene>
<proteinExistence type="predicted"/>
<feature type="non-terminal residue" evidence="1">
    <location>
        <position position="1"/>
    </location>
</feature>
<evidence type="ECO:0000313" key="2">
    <source>
        <dbReference type="Proteomes" id="UP000054018"/>
    </source>
</evidence>
<keyword evidence="2" id="KW-1185">Reference proteome</keyword>
<dbReference type="HOGENOM" id="CLU_1622948_0_0_1"/>
<protein>
    <submittedName>
        <fullName evidence="1">Uncharacterized protein</fullName>
    </submittedName>
</protein>
<organism evidence="1 2">
    <name type="scientific">Pisolithus microcarpus 441</name>
    <dbReference type="NCBI Taxonomy" id="765257"/>
    <lineage>
        <taxon>Eukaryota</taxon>
        <taxon>Fungi</taxon>
        <taxon>Dikarya</taxon>
        <taxon>Basidiomycota</taxon>
        <taxon>Agaricomycotina</taxon>
        <taxon>Agaricomycetes</taxon>
        <taxon>Agaricomycetidae</taxon>
        <taxon>Boletales</taxon>
        <taxon>Sclerodermatineae</taxon>
        <taxon>Pisolithaceae</taxon>
        <taxon>Pisolithus</taxon>
    </lineage>
</organism>
<dbReference type="AlphaFoldDB" id="A0A0C9YH14"/>
<reference evidence="1 2" key="1">
    <citation type="submission" date="2014-04" db="EMBL/GenBank/DDBJ databases">
        <authorList>
            <consortium name="DOE Joint Genome Institute"/>
            <person name="Kuo A."/>
            <person name="Kohler A."/>
            <person name="Costa M.D."/>
            <person name="Nagy L.G."/>
            <person name="Floudas D."/>
            <person name="Copeland A."/>
            <person name="Barry K.W."/>
            <person name="Cichocki N."/>
            <person name="Veneault-Fourrey C."/>
            <person name="LaButti K."/>
            <person name="Lindquist E.A."/>
            <person name="Lipzen A."/>
            <person name="Lundell T."/>
            <person name="Morin E."/>
            <person name="Murat C."/>
            <person name="Sun H."/>
            <person name="Tunlid A."/>
            <person name="Henrissat B."/>
            <person name="Grigoriev I.V."/>
            <person name="Hibbett D.S."/>
            <person name="Martin F."/>
            <person name="Nordberg H.P."/>
            <person name="Cantor M.N."/>
            <person name="Hua S.X."/>
        </authorList>
    </citation>
    <scope>NUCLEOTIDE SEQUENCE [LARGE SCALE GENOMIC DNA]</scope>
    <source>
        <strain evidence="1 2">441</strain>
    </source>
</reference>
<evidence type="ECO:0000313" key="1">
    <source>
        <dbReference type="EMBL" id="KIK13184.1"/>
    </source>
</evidence>
<reference evidence="2" key="2">
    <citation type="submission" date="2015-01" db="EMBL/GenBank/DDBJ databases">
        <title>Evolutionary Origins and Diversification of the Mycorrhizal Mutualists.</title>
        <authorList>
            <consortium name="DOE Joint Genome Institute"/>
            <consortium name="Mycorrhizal Genomics Consortium"/>
            <person name="Kohler A."/>
            <person name="Kuo A."/>
            <person name="Nagy L.G."/>
            <person name="Floudas D."/>
            <person name="Copeland A."/>
            <person name="Barry K.W."/>
            <person name="Cichocki N."/>
            <person name="Veneault-Fourrey C."/>
            <person name="LaButti K."/>
            <person name="Lindquist E.A."/>
            <person name="Lipzen A."/>
            <person name="Lundell T."/>
            <person name="Morin E."/>
            <person name="Murat C."/>
            <person name="Riley R."/>
            <person name="Ohm R."/>
            <person name="Sun H."/>
            <person name="Tunlid A."/>
            <person name="Henrissat B."/>
            <person name="Grigoriev I.V."/>
            <person name="Hibbett D.S."/>
            <person name="Martin F."/>
        </authorList>
    </citation>
    <scope>NUCLEOTIDE SEQUENCE [LARGE SCALE GENOMIC DNA]</scope>
    <source>
        <strain evidence="2">441</strain>
    </source>
</reference>
<dbReference type="EMBL" id="KN834014">
    <property type="protein sequence ID" value="KIK13184.1"/>
    <property type="molecule type" value="Genomic_DNA"/>
</dbReference>
<accession>A0A0C9YH14</accession>
<name>A0A0C9YH14_9AGAM</name>
<sequence length="176" mass="19678">PSPPVPSLTQLSRFLRHAETNLSVRNATQFEESLKLQGIGPDIPAEVDNKVLTDAGISIGNIIRLKRGCMAWWNSADAKRKCSNTEVSVHSTDLPTHPPKRRVAYEKRYFDGGGCRFSGPPMRPDDNPNNPFAVEKDYALHYKCDIQGQWLPVPKGYLVDENAEDAEDEPNPLYTT</sequence>
<dbReference type="OrthoDB" id="2681472at2759"/>
<dbReference type="Proteomes" id="UP000054018">
    <property type="component" value="Unassembled WGS sequence"/>
</dbReference>